<keyword evidence="1" id="KW-0238">DNA-binding</keyword>
<dbReference type="CDD" id="cd00093">
    <property type="entry name" value="HTH_XRE"/>
    <property type="match status" value="1"/>
</dbReference>
<proteinExistence type="predicted"/>
<dbReference type="PANTHER" id="PTHR46558:SF4">
    <property type="entry name" value="DNA-BIDING PHAGE PROTEIN"/>
    <property type="match status" value="1"/>
</dbReference>
<evidence type="ECO:0000313" key="5">
    <source>
        <dbReference type="Proteomes" id="UP001145799"/>
    </source>
</evidence>
<evidence type="ECO:0000256" key="1">
    <source>
        <dbReference type="ARBA" id="ARBA00023125"/>
    </source>
</evidence>
<dbReference type="EMBL" id="JAPZVQ010000009">
    <property type="protein sequence ID" value="MDA1386356.1"/>
    <property type="molecule type" value="Genomic_DNA"/>
</dbReference>
<accession>A0A9X3SYJ2</accession>
<dbReference type="PROSITE" id="PS50943">
    <property type="entry name" value="HTH_CROC1"/>
    <property type="match status" value="1"/>
</dbReference>
<dbReference type="SUPFAM" id="SSF47413">
    <property type="entry name" value="lambda repressor-like DNA-binding domains"/>
    <property type="match status" value="1"/>
</dbReference>
<sequence length="83" mass="9136">MPLFTEPVDVAEDIRAYQSNVATFRIEKGWTTEELARAVKVSAAHIHNLEAGRSAGSVHLLFKLARALRCGLDDLVSPTEESE</sequence>
<dbReference type="Pfam" id="PF01381">
    <property type="entry name" value="HTH_3"/>
    <property type="match status" value="1"/>
</dbReference>
<dbReference type="InterPro" id="IPR010982">
    <property type="entry name" value="Lambda_DNA-bd_dom_sf"/>
</dbReference>
<dbReference type="InterPro" id="IPR001387">
    <property type="entry name" value="Cro/C1-type_HTH"/>
</dbReference>
<dbReference type="SMART" id="SM00530">
    <property type="entry name" value="HTH_XRE"/>
    <property type="match status" value="1"/>
</dbReference>
<dbReference type="Proteomes" id="UP001183604">
    <property type="component" value="Unassembled WGS sequence"/>
</dbReference>
<dbReference type="PANTHER" id="PTHR46558">
    <property type="entry name" value="TRACRIPTIONAL REGULATORY PROTEIN-RELATED-RELATED"/>
    <property type="match status" value="1"/>
</dbReference>
<evidence type="ECO:0000313" key="4">
    <source>
        <dbReference type="EMBL" id="MDR7338871.1"/>
    </source>
</evidence>
<keyword evidence="6" id="KW-1185">Reference proteome</keyword>
<gene>
    <name evidence="4" type="ORF">J2S69_002590</name>
    <name evidence="3" type="ORF">O2L01_15270</name>
</gene>
<dbReference type="GO" id="GO:0003677">
    <property type="term" value="F:DNA binding"/>
    <property type="evidence" value="ECO:0007669"/>
    <property type="project" value="UniProtKB-KW"/>
</dbReference>
<dbReference type="EMBL" id="JAVDYD010000001">
    <property type="protein sequence ID" value="MDR7338871.1"/>
    <property type="molecule type" value="Genomic_DNA"/>
</dbReference>
<reference evidence="3" key="1">
    <citation type="submission" date="2022-12" db="EMBL/GenBank/DDBJ databases">
        <title>Gycomyces niveus sp.nov., a novel actinomycete isolated from soil in Shouguang.</title>
        <authorList>
            <person name="Yang X."/>
        </authorList>
    </citation>
    <scope>NUCLEOTIDE SEQUENCE</scope>
    <source>
        <strain evidence="3">DSM 44724</strain>
    </source>
</reference>
<dbReference type="Gene3D" id="1.10.260.40">
    <property type="entry name" value="lambda repressor-like DNA-binding domains"/>
    <property type="match status" value="1"/>
</dbReference>
<organism evidence="3 5">
    <name type="scientific">Glycomyces lechevalierae</name>
    <dbReference type="NCBI Taxonomy" id="256034"/>
    <lineage>
        <taxon>Bacteria</taxon>
        <taxon>Bacillati</taxon>
        <taxon>Actinomycetota</taxon>
        <taxon>Actinomycetes</taxon>
        <taxon>Glycomycetales</taxon>
        <taxon>Glycomycetaceae</taxon>
        <taxon>Glycomyces</taxon>
    </lineage>
</organism>
<reference evidence="4 6" key="2">
    <citation type="submission" date="2023-07" db="EMBL/GenBank/DDBJ databases">
        <title>Sequencing the genomes of 1000 actinobacteria strains.</title>
        <authorList>
            <person name="Klenk H.-P."/>
        </authorList>
    </citation>
    <scope>NUCLEOTIDE SEQUENCE [LARGE SCALE GENOMIC DNA]</scope>
    <source>
        <strain evidence="4 6">DSM 44724</strain>
    </source>
</reference>
<evidence type="ECO:0000313" key="6">
    <source>
        <dbReference type="Proteomes" id="UP001183604"/>
    </source>
</evidence>
<evidence type="ECO:0000259" key="2">
    <source>
        <dbReference type="PROSITE" id="PS50943"/>
    </source>
</evidence>
<dbReference type="Proteomes" id="UP001145799">
    <property type="component" value="Unassembled WGS sequence"/>
</dbReference>
<protein>
    <submittedName>
        <fullName evidence="3">Helix-turn-helix transcriptional regulator</fullName>
    </submittedName>
    <submittedName>
        <fullName evidence="4">Transcriptional regulator with XRE-family HTH domain</fullName>
    </submittedName>
</protein>
<evidence type="ECO:0000313" key="3">
    <source>
        <dbReference type="EMBL" id="MDA1386356.1"/>
    </source>
</evidence>
<dbReference type="AlphaFoldDB" id="A0A9X3SYJ2"/>
<feature type="domain" description="HTH cro/C1-type" evidence="2">
    <location>
        <begin position="21"/>
        <end position="75"/>
    </location>
</feature>
<comment type="caution">
    <text evidence="3">The sequence shown here is derived from an EMBL/GenBank/DDBJ whole genome shotgun (WGS) entry which is preliminary data.</text>
</comment>
<name>A0A9X3SYJ2_9ACTN</name>
<dbReference type="RefSeq" id="WP_270122824.1">
    <property type="nucleotide sequence ID" value="NZ_BAAAOM010000004.1"/>
</dbReference>